<reference evidence="1 2" key="1">
    <citation type="submission" date="2016-11" db="EMBL/GenBank/DDBJ databases">
        <title>Draft Genome Sequences of Nine Cyanobacterial Strains from Diverse Habitats.</title>
        <authorList>
            <person name="Zhu T."/>
            <person name="Hou S."/>
            <person name="Lu X."/>
            <person name="Hess W.R."/>
        </authorList>
    </citation>
    <scope>NUCLEOTIDE SEQUENCE [LARGE SCALE GENOMIC DNA]</scope>
    <source>
        <strain evidence="1 2">NIES-593</strain>
    </source>
</reference>
<organism evidence="1 2">
    <name type="scientific">Hydrococcus rivularis NIES-593</name>
    <dbReference type="NCBI Taxonomy" id="1921803"/>
    <lineage>
        <taxon>Bacteria</taxon>
        <taxon>Bacillati</taxon>
        <taxon>Cyanobacteriota</taxon>
        <taxon>Cyanophyceae</taxon>
        <taxon>Pleurocapsales</taxon>
        <taxon>Hydrococcaceae</taxon>
        <taxon>Hydrococcus</taxon>
    </lineage>
</organism>
<protein>
    <submittedName>
        <fullName evidence="1">Uncharacterized protein</fullName>
    </submittedName>
</protein>
<name>A0A1U7HSH5_9CYAN</name>
<sequence>MLNEKITRLLSNHRHSDNRTIPQPLTKYQIISLLISSLSPNESQENLTDTIQDTLNELQAEGEVLAGRRNHYCMAPPMVLAQNKEDLRNLLFRGDRAYLALAHQVLESQKNPQNPLLLRPKSNQFHRIKDRLSQVGIRLLTISDSIENLPIPRRPLKSELRSTWTEDPFSIKNWQNEGYIQRYVPCNEAQKERWRNPSRESIKNEDILRLPTGEYLWFEDQNFYELEPDLAILAMFYQEKQMGCPLKIIWDEPPGKLNLQGVYLPSTYARWLWHISEPGEEYRTRNFQSRNWPLVKEAFKRLGVKLV</sequence>
<keyword evidence="2" id="KW-1185">Reference proteome</keyword>
<proteinExistence type="predicted"/>
<dbReference type="STRING" id="1921803.NIES593_00105"/>
<accession>A0A1U7HSH5</accession>
<dbReference type="RefSeq" id="WP_073597661.1">
    <property type="nucleotide sequence ID" value="NZ_MRCB01000001.1"/>
</dbReference>
<dbReference type="AlphaFoldDB" id="A0A1U7HSH5"/>
<dbReference type="Proteomes" id="UP000186868">
    <property type="component" value="Unassembled WGS sequence"/>
</dbReference>
<evidence type="ECO:0000313" key="2">
    <source>
        <dbReference type="Proteomes" id="UP000186868"/>
    </source>
</evidence>
<comment type="caution">
    <text evidence="1">The sequence shown here is derived from an EMBL/GenBank/DDBJ whole genome shotgun (WGS) entry which is preliminary data.</text>
</comment>
<evidence type="ECO:0000313" key="1">
    <source>
        <dbReference type="EMBL" id="OKH26509.1"/>
    </source>
</evidence>
<gene>
    <name evidence="1" type="ORF">NIES593_00105</name>
</gene>
<dbReference type="OrthoDB" id="478302at2"/>
<dbReference type="EMBL" id="MRCB01000001">
    <property type="protein sequence ID" value="OKH26509.1"/>
    <property type="molecule type" value="Genomic_DNA"/>
</dbReference>